<feature type="region of interest" description="Disordered" evidence="1">
    <location>
        <begin position="332"/>
        <end position="382"/>
    </location>
</feature>
<reference evidence="2" key="1">
    <citation type="journal article" date="2019" name="Sci. Rep.">
        <title>Draft genome of Tanacetum cinerariifolium, the natural source of mosquito coil.</title>
        <authorList>
            <person name="Yamashiro T."/>
            <person name="Shiraishi A."/>
            <person name="Satake H."/>
            <person name="Nakayama K."/>
        </authorList>
    </citation>
    <scope>NUCLEOTIDE SEQUENCE</scope>
</reference>
<dbReference type="EMBL" id="BKCJ010008441">
    <property type="protein sequence ID" value="GEU82235.1"/>
    <property type="molecule type" value="Genomic_DNA"/>
</dbReference>
<evidence type="ECO:0008006" key="3">
    <source>
        <dbReference type="Google" id="ProtNLM"/>
    </source>
</evidence>
<evidence type="ECO:0000256" key="1">
    <source>
        <dbReference type="SAM" id="MobiDB-lite"/>
    </source>
</evidence>
<feature type="compositionally biased region" description="Polar residues" evidence="1">
    <location>
        <begin position="344"/>
        <end position="356"/>
    </location>
</feature>
<gene>
    <name evidence="2" type="ORF">Tci_054213</name>
</gene>
<feature type="region of interest" description="Disordered" evidence="1">
    <location>
        <begin position="444"/>
        <end position="466"/>
    </location>
</feature>
<comment type="caution">
    <text evidence="2">The sequence shown here is derived from an EMBL/GenBank/DDBJ whole genome shotgun (WGS) entry which is preliminary data.</text>
</comment>
<dbReference type="AlphaFoldDB" id="A0A6L2NCB0"/>
<accession>A0A6L2NCB0</accession>
<evidence type="ECO:0000313" key="2">
    <source>
        <dbReference type="EMBL" id="GEU82235.1"/>
    </source>
</evidence>
<sequence>MSFITAQQVKLDLELAPEEKRLEIRKCNGRLNRGKIQREPTFQVIMDALALTSCYSTFLITADVPEVYMHQFWDSVYKHDTFYRFKMDKRKRFKLNLEIFRYIFKIFPHVQGQDFDALPTDEEIVSFLRELVHIREINPIGVRGCATWDLDRVTWGGRDKGVVTPSEPVDSLNMRDEHLNTILATKSDEFIKSCVENLVPNLSESEGENECDVPAGFTTFSNVLFNVDYDFDSGDDQSTFDQDFLKKIYSNPLFDEEIISMKIDQHPFNAESDLIDSMLNHDYSINISSKTYSLFDEFVGELTLLKSISPGIDETDCHPEKETRFAKRFLYDNSSPRPPEEFVSDNSNANIESFSPSPIPNEDSDSHMEEINLPFTPEDPMPPGIEDDDYHSGMDIPILEELLDNYSLSLPANESYHFDIPSPYHPPAKPPDGKTGTLNIKMLGDVSDQKVKNKQEKDKTRTKPDQIKKRREAWISLAVTRGAGFVLGNCGLGCRSGRKAGEEGRVGLLNQLGSLNPKGFGMKQGKKALSASFNHRLSDAPGGTTIISMLPVGLLFLFILL</sequence>
<proteinExistence type="predicted"/>
<feature type="compositionally biased region" description="Basic and acidic residues" evidence="1">
    <location>
        <begin position="447"/>
        <end position="466"/>
    </location>
</feature>
<organism evidence="2">
    <name type="scientific">Tanacetum cinerariifolium</name>
    <name type="common">Dalmatian daisy</name>
    <name type="synonym">Chrysanthemum cinerariifolium</name>
    <dbReference type="NCBI Taxonomy" id="118510"/>
    <lineage>
        <taxon>Eukaryota</taxon>
        <taxon>Viridiplantae</taxon>
        <taxon>Streptophyta</taxon>
        <taxon>Embryophyta</taxon>
        <taxon>Tracheophyta</taxon>
        <taxon>Spermatophyta</taxon>
        <taxon>Magnoliopsida</taxon>
        <taxon>eudicotyledons</taxon>
        <taxon>Gunneridae</taxon>
        <taxon>Pentapetalae</taxon>
        <taxon>asterids</taxon>
        <taxon>campanulids</taxon>
        <taxon>Asterales</taxon>
        <taxon>Asteraceae</taxon>
        <taxon>Asteroideae</taxon>
        <taxon>Anthemideae</taxon>
        <taxon>Anthemidinae</taxon>
        <taxon>Tanacetum</taxon>
    </lineage>
</organism>
<name>A0A6L2NCB0_TANCI</name>
<protein>
    <recommendedName>
        <fullName evidence="3">Reverse transcriptase domain-containing protein</fullName>
    </recommendedName>
</protein>